<dbReference type="Pfam" id="PF13620">
    <property type="entry name" value="CarboxypepD_reg"/>
    <property type="match status" value="1"/>
</dbReference>
<dbReference type="Pfam" id="PF13585">
    <property type="entry name" value="CHU_C"/>
    <property type="match status" value="1"/>
</dbReference>
<evidence type="ECO:0000259" key="2">
    <source>
        <dbReference type="Pfam" id="PF07705"/>
    </source>
</evidence>
<dbReference type="Proteomes" id="UP000183085">
    <property type="component" value="Unassembled WGS sequence"/>
</dbReference>
<dbReference type="AlphaFoldDB" id="A0A1J5DNU3"/>
<dbReference type="SUPFAM" id="SSF49452">
    <property type="entry name" value="Starch-binding domain-like"/>
    <property type="match status" value="1"/>
</dbReference>
<accession>A0A1J5DNU3</accession>
<proteinExistence type="predicted"/>
<dbReference type="Pfam" id="PF01833">
    <property type="entry name" value="TIG"/>
    <property type="match status" value="1"/>
</dbReference>
<evidence type="ECO:0000313" key="3">
    <source>
        <dbReference type="EMBL" id="OIP37099.1"/>
    </source>
</evidence>
<dbReference type="SUPFAM" id="SSF49384">
    <property type="entry name" value="Carbohydrate-binding domain"/>
    <property type="match status" value="1"/>
</dbReference>
<dbReference type="NCBIfam" id="TIGR04183">
    <property type="entry name" value="Por_Secre_tail"/>
    <property type="match status" value="1"/>
</dbReference>
<dbReference type="EMBL" id="MNYI01000223">
    <property type="protein sequence ID" value="OIP37099.1"/>
    <property type="molecule type" value="Genomic_DNA"/>
</dbReference>
<protein>
    <submittedName>
        <fullName evidence="3">Uncharacterized protein</fullName>
    </submittedName>
</protein>
<feature type="domain" description="CARDB" evidence="2">
    <location>
        <begin position="187"/>
        <end position="288"/>
    </location>
</feature>
<dbReference type="Gene3D" id="2.60.40.10">
    <property type="entry name" value="Immunoglobulins"/>
    <property type="match status" value="1"/>
</dbReference>
<organism evidence="3 4">
    <name type="scientific">Candidatus Desantisbacteria bacterium CG2_30_40_21</name>
    <dbReference type="NCBI Taxonomy" id="1817895"/>
    <lineage>
        <taxon>Bacteria</taxon>
        <taxon>Candidatus Desantisiibacteriota</taxon>
    </lineage>
</organism>
<dbReference type="InterPro" id="IPR013784">
    <property type="entry name" value="Carb-bd-like_fold"/>
</dbReference>
<dbReference type="InterPro" id="IPR026444">
    <property type="entry name" value="Secre_tail"/>
</dbReference>
<dbReference type="Gene3D" id="2.60.40.4070">
    <property type="match status" value="1"/>
</dbReference>
<dbReference type="STRING" id="1817895.AUJ95_08690"/>
<evidence type="ECO:0000313" key="4">
    <source>
        <dbReference type="Proteomes" id="UP000183085"/>
    </source>
</evidence>
<dbReference type="Pfam" id="PF07705">
    <property type="entry name" value="CARDB"/>
    <property type="match status" value="1"/>
</dbReference>
<dbReference type="InterPro" id="IPR013783">
    <property type="entry name" value="Ig-like_fold"/>
</dbReference>
<reference evidence="3 4" key="1">
    <citation type="journal article" date="2016" name="Environ. Microbiol.">
        <title>Genomic resolution of a cold subsurface aquifer community provides metabolic insights for novel microbes adapted to high CO concentrations.</title>
        <authorList>
            <person name="Probst A.J."/>
            <person name="Castelle C.J."/>
            <person name="Singh A."/>
            <person name="Brown C.T."/>
            <person name="Anantharaman K."/>
            <person name="Sharon I."/>
            <person name="Hug L.A."/>
            <person name="Burstein D."/>
            <person name="Emerson J.B."/>
            <person name="Thomas B.C."/>
            <person name="Banfield J.F."/>
        </authorList>
    </citation>
    <scope>NUCLEOTIDE SEQUENCE [LARGE SCALE GENOMIC DNA]</scope>
    <source>
        <strain evidence="3">CG2_30_40_21</strain>
    </source>
</reference>
<dbReference type="Gene3D" id="2.60.40.1120">
    <property type="entry name" value="Carboxypeptidase-like, regulatory domain"/>
    <property type="match status" value="1"/>
</dbReference>
<feature type="domain" description="IPT/TIG" evidence="1">
    <location>
        <begin position="97"/>
        <end position="138"/>
    </location>
</feature>
<dbReference type="CDD" id="cd08547">
    <property type="entry name" value="Type_II_cohesin"/>
    <property type="match status" value="1"/>
</dbReference>
<dbReference type="InterPro" id="IPR011635">
    <property type="entry name" value="CARDB"/>
</dbReference>
<evidence type="ECO:0000259" key="1">
    <source>
        <dbReference type="Pfam" id="PF01833"/>
    </source>
</evidence>
<dbReference type="InterPro" id="IPR008965">
    <property type="entry name" value="CBM2/CBM3_carb-bd_dom_sf"/>
</dbReference>
<dbReference type="GO" id="GO:0030246">
    <property type="term" value="F:carbohydrate binding"/>
    <property type="evidence" value="ECO:0007669"/>
    <property type="project" value="InterPro"/>
</dbReference>
<comment type="caution">
    <text evidence="3">The sequence shown here is derived from an EMBL/GenBank/DDBJ whole genome shotgun (WGS) entry which is preliminary data.</text>
</comment>
<dbReference type="Gene3D" id="2.60.40.680">
    <property type="match status" value="1"/>
</dbReference>
<sequence>MPHLSIYNAVVKPKIKLIPASGTVGSIITISGEGFGKEEPIGIDFGSAAMIATTNTGAKGSFATTFKVNTQFYGTKTVAATGSISGFLATNIFFIDPRIIMVTPTSGSIGVKITVTGDGFGEAEGIEIDFGQTLTITTTTATPVGTFETMFTVDTQPAGVKTITAKGMTTLAIATAKFTITQSQPLPDLVVTGISFYPSATVELGKGVKIGAIITNHGDAIARGIMVRYYDGEIMIGRDKVIGGSLAPGETKEKKIHWKAGLPIGTHTIRVVVDPENTIIESNENNNEGHSILVVVLPPDKGAISGTVMGVDNTPIAEVVVSICGNNSGIDGTNIDGKYIIGGLTPGKYMLSVFKQGYFPEVKKVTILAGKVSYDTVSLRSKAGKAKMASPESRTEFDQLLPLFAVAWDGIESKREQLTSAETEVNFEALMSATVVWNWATLITEDWTIPEDREVEKGSKTTVRLTTEIADVSSGQEFEVKIIADMVEDLMGANLWLRLDPEILEIASISESDFLTKNGGKTRLFTTIDNELGIIKLSIVAFDSQPMGITGSGEIATIKVITKSAGLPCRMNWVECDMRNSFNEKILSSTRGFAINQSTYQDLRQAHCYPNPTTADSIIFDKLPYHTDIRIFNIAGELVYSMDDFNGDAFSRTWDCRNNSGDKLASGIYIYMLKDQNGNTKRGKLGMVR</sequence>
<dbReference type="InterPro" id="IPR002909">
    <property type="entry name" value="IPT_dom"/>
</dbReference>
<gene>
    <name evidence="3" type="ORF">AUJ95_08690</name>
</gene>
<name>A0A1J5DNU3_9BACT</name>